<keyword evidence="2" id="KW-0288">FMN</keyword>
<dbReference type="PANTHER" id="PTHR43278">
    <property type="entry name" value="NAD(P)H-DEPENDENT FMN-CONTAINING OXIDOREDUCTASE YWQN-RELATED"/>
    <property type="match status" value="1"/>
</dbReference>
<evidence type="ECO:0000256" key="1">
    <source>
        <dbReference type="ARBA" id="ARBA00022630"/>
    </source>
</evidence>
<dbReference type="Gene3D" id="3.40.50.360">
    <property type="match status" value="1"/>
</dbReference>
<gene>
    <name evidence="4" type="ORF">EV211_1023</name>
</gene>
<evidence type="ECO:0000313" key="4">
    <source>
        <dbReference type="EMBL" id="TDP59764.1"/>
    </source>
</evidence>
<dbReference type="EMBL" id="SNXO01000002">
    <property type="protein sequence ID" value="TDP59764.1"/>
    <property type="molecule type" value="Genomic_DNA"/>
</dbReference>
<organism evidence="4 5">
    <name type="scientific">Aminicella lysinilytica</name>
    <dbReference type="NCBI Taxonomy" id="433323"/>
    <lineage>
        <taxon>Bacteria</taxon>
        <taxon>Bacillati</taxon>
        <taxon>Bacillota</taxon>
        <taxon>Clostridia</taxon>
        <taxon>Peptostreptococcales</taxon>
        <taxon>Anaerovoracaceae</taxon>
        <taxon>Aminicella</taxon>
    </lineage>
</organism>
<dbReference type="PANTHER" id="PTHR43278:SF2">
    <property type="entry name" value="IRON-SULFUR FLAVOPROTEIN"/>
    <property type="match status" value="1"/>
</dbReference>
<dbReference type="InterPro" id="IPR005025">
    <property type="entry name" value="FMN_Rdtase-like_dom"/>
</dbReference>
<reference evidence="4 5" key="1">
    <citation type="submission" date="2019-03" db="EMBL/GenBank/DDBJ databases">
        <title>Genomic Encyclopedia of Type Strains, Phase IV (KMG-IV): sequencing the most valuable type-strain genomes for metagenomic binning, comparative biology and taxonomic classification.</title>
        <authorList>
            <person name="Goeker M."/>
        </authorList>
    </citation>
    <scope>NUCLEOTIDE SEQUENCE [LARGE SCALE GENOMIC DNA]</scope>
    <source>
        <strain evidence="4 5">DSM 28287</strain>
    </source>
</reference>
<dbReference type="InterPro" id="IPR051796">
    <property type="entry name" value="ISF_SsuE-like"/>
</dbReference>
<dbReference type="AlphaFoldDB" id="A0A4R6QAT5"/>
<accession>A0A4R6QAT5</accession>
<protein>
    <submittedName>
        <fullName evidence="4">Multimeric flavodoxin WrbA</fullName>
    </submittedName>
</protein>
<dbReference type="Pfam" id="PF03358">
    <property type="entry name" value="FMN_red"/>
    <property type="match status" value="1"/>
</dbReference>
<evidence type="ECO:0000256" key="2">
    <source>
        <dbReference type="ARBA" id="ARBA00022643"/>
    </source>
</evidence>
<name>A0A4R6QAT5_9FIRM</name>
<sequence length="187" mass="20263">MKKIIIVDASPRKGGNSDVVTDKLCAEIKNADVEVFKIREKTVNPCHGCDACKGRDKAGCVQKDDIGALISRIDESDAVVLNTPIYFGQVSAQAKMFIDRMYCFFDPGKPSMTNASKSNRKTALICTCGDGSGAYDKYAEETVHCMDTIGVAESRSLVCGGINGLGECKEKPEYMKSIGEIADWLSK</sequence>
<dbReference type="Proteomes" id="UP000295500">
    <property type="component" value="Unassembled WGS sequence"/>
</dbReference>
<dbReference type="GO" id="GO:0016491">
    <property type="term" value="F:oxidoreductase activity"/>
    <property type="evidence" value="ECO:0007669"/>
    <property type="project" value="InterPro"/>
</dbReference>
<dbReference type="SUPFAM" id="SSF52218">
    <property type="entry name" value="Flavoproteins"/>
    <property type="match status" value="1"/>
</dbReference>
<evidence type="ECO:0000313" key="5">
    <source>
        <dbReference type="Proteomes" id="UP000295500"/>
    </source>
</evidence>
<evidence type="ECO:0000259" key="3">
    <source>
        <dbReference type="Pfam" id="PF03358"/>
    </source>
</evidence>
<comment type="caution">
    <text evidence="4">The sequence shown here is derived from an EMBL/GenBank/DDBJ whole genome shotgun (WGS) entry which is preliminary data.</text>
</comment>
<keyword evidence="5" id="KW-1185">Reference proteome</keyword>
<dbReference type="InterPro" id="IPR029039">
    <property type="entry name" value="Flavoprotein-like_sf"/>
</dbReference>
<feature type="domain" description="NADPH-dependent FMN reductase-like" evidence="3">
    <location>
        <begin position="3"/>
        <end position="145"/>
    </location>
</feature>
<dbReference type="OrthoDB" id="9805976at2"/>
<dbReference type="RefSeq" id="WP_133527470.1">
    <property type="nucleotide sequence ID" value="NZ_CALCQM010000149.1"/>
</dbReference>
<proteinExistence type="predicted"/>
<keyword evidence="1" id="KW-0285">Flavoprotein</keyword>